<gene>
    <name evidence="1" type="ORF">BHV79_16295</name>
</gene>
<evidence type="ECO:0000313" key="1">
    <source>
        <dbReference type="EMBL" id="OKZ30004.1"/>
    </source>
</evidence>
<accession>A0A1Q6HTS7</accession>
<dbReference type="AlphaFoldDB" id="A0A1Q6HTS7"/>
<name>A0A1Q6HTS7_BACUN</name>
<sequence length="295" mass="34593">MKRICKRKIMIDALTVCFEVTDRYHYDRICELDFGQTYDMYEFQLMRVEGRYYNNVYTIIYMDGDSQVDFGQLKFNIVKVANPSNFHDNGNPKVWICLNNQSLYTNGQCYLGFIATKLGLEPHNVTTLDICLDTSFNISKPLRQLIKNKAVTTILNGTKVKDRDEDRPEITYTLSGSLNKDKYMTVNVKQRNAIKDKSRGVTVTTYDKLAEISNSSGKEYILKFYDNPTKLFRTEVHLNNTEIKDYLDSRGLYFNFYMIDEALLEDMFFYHLNSVIRFKYGKQDIMWEQLLGRAS</sequence>
<protein>
    <recommendedName>
        <fullName evidence="3">Replication initiation factor domain-containing protein</fullName>
    </recommendedName>
</protein>
<evidence type="ECO:0000313" key="2">
    <source>
        <dbReference type="Proteomes" id="UP000186549"/>
    </source>
</evidence>
<organism evidence="1 2">
    <name type="scientific">Bacteroides uniformis</name>
    <dbReference type="NCBI Taxonomy" id="820"/>
    <lineage>
        <taxon>Bacteria</taxon>
        <taxon>Pseudomonadati</taxon>
        <taxon>Bacteroidota</taxon>
        <taxon>Bacteroidia</taxon>
        <taxon>Bacteroidales</taxon>
        <taxon>Bacteroidaceae</taxon>
        <taxon>Bacteroides</taxon>
    </lineage>
</organism>
<proteinExistence type="predicted"/>
<reference evidence="1 2" key="1">
    <citation type="journal article" date="2016" name="Nat. Biotechnol.">
        <title>Measurement of bacterial replication rates in microbial communities.</title>
        <authorList>
            <person name="Brown C.T."/>
            <person name="Olm M.R."/>
            <person name="Thomas B.C."/>
            <person name="Banfield J.F."/>
        </authorList>
    </citation>
    <scope>NUCLEOTIDE SEQUENCE [LARGE SCALE GENOMIC DNA]</scope>
    <source>
        <strain evidence="1">45_41</strain>
    </source>
</reference>
<dbReference type="Proteomes" id="UP000186549">
    <property type="component" value="Unassembled WGS sequence"/>
</dbReference>
<evidence type="ECO:0008006" key="3">
    <source>
        <dbReference type="Google" id="ProtNLM"/>
    </source>
</evidence>
<comment type="caution">
    <text evidence="1">The sequence shown here is derived from an EMBL/GenBank/DDBJ whole genome shotgun (WGS) entry which is preliminary data.</text>
</comment>
<dbReference type="EMBL" id="MNQU01000288">
    <property type="protein sequence ID" value="OKZ30004.1"/>
    <property type="molecule type" value="Genomic_DNA"/>
</dbReference>